<evidence type="ECO:0008006" key="4">
    <source>
        <dbReference type="Google" id="ProtNLM"/>
    </source>
</evidence>
<dbReference type="Proteomes" id="UP001549691">
    <property type="component" value="Unassembled WGS sequence"/>
</dbReference>
<accession>A0ABV2TLF5</accession>
<keyword evidence="3" id="KW-1185">Reference proteome</keyword>
<comment type="caution">
    <text evidence="2">The sequence shown here is derived from an EMBL/GenBank/DDBJ whole genome shotgun (WGS) entry which is preliminary data.</text>
</comment>
<name>A0ABV2TLF5_9RHOO</name>
<evidence type="ECO:0000313" key="3">
    <source>
        <dbReference type="Proteomes" id="UP001549691"/>
    </source>
</evidence>
<dbReference type="RefSeq" id="WP_354601210.1">
    <property type="nucleotide sequence ID" value="NZ_JBEWZI010000010.1"/>
</dbReference>
<reference evidence="2 3" key="1">
    <citation type="submission" date="2024-07" db="EMBL/GenBank/DDBJ databases">
        <title>Uliginosibacterium flavum JJ3220;KACC:17644.</title>
        <authorList>
            <person name="Kim M.K."/>
        </authorList>
    </citation>
    <scope>NUCLEOTIDE SEQUENCE [LARGE SCALE GENOMIC DNA]</scope>
    <source>
        <strain evidence="2 3">KACC:17644</strain>
    </source>
</reference>
<sequence length="57" mass="6342">MLELTLRVALRNPLQHKLRSVLTLSGIVMAIQAFSQLGTIASAWYAGRLLVREHIAL</sequence>
<keyword evidence="1" id="KW-0812">Transmembrane</keyword>
<dbReference type="EMBL" id="JBEWZI010000010">
    <property type="protein sequence ID" value="MET7014755.1"/>
    <property type="molecule type" value="Genomic_DNA"/>
</dbReference>
<evidence type="ECO:0000313" key="2">
    <source>
        <dbReference type="EMBL" id="MET7014755.1"/>
    </source>
</evidence>
<gene>
    <name evidence="2" type="ORF">ABXR19_11195</name>
</gene>
<proteinExistence type="predicted"/>
<keyword evidence="1" id="KW-0472">Membrane</keyword>
<organism evidence="2 3">
    <name type="scientific">Uliginosibacterium flavum</name>
    <dbReference type="NCBI Taxonomy" id="1396831"/>
    <lineage>
        <taxon>Bacteria</taxon>
        <taxon>Pseudomonadati</taxon>
        <taxon>Pseudomonadota</taxon>
        <taxon>Betaproteobacteria</taxon>
        <taxon>Rhodocyclales</taxon>
        <taxon>Zoogloeaceae</taxon>
        <taxon>Uliginosibacterium</taxon>
    </lineage>
</organism>
<evidence type="ECO:0000256" key="1">
    <source>
        <dbReference type="SAM" id="Phobius"/>
    </source>
</evidence>
<feature type="transmembrane region" description="Helical" evidence="1">
    <location>
        <begin position="21"/>
        <end position="47"/>
    </location>
</feature>
<keyword evidence="1" id="KW-1133">Transmembrane helix</keyword>
<protein>
    <recommendedName>
        <fullName evidence="4">ABC transporter ATP-binding protein</fullName>
    </recommendedName>
</protein>